<evidence type="ECO:0000313" key="4">
    <source>
        <dbReference type="EMBL" id="KAK1934082.1"/>
    </source>
</evidence>
<dbReference type="AlphaFoldDB" id="A0AAD9G930"/>
<dbReference type="GO" id="GO:0008270">
    <property type="term" value="F:zinc ion binding"/>
    <property type="evidence" value="ECO:0007669"/>
    <property type="project" value="UniProtKB-KW"/>
</dbReference>
<evidence type="ECO:0000256" key="2">
    <source>
        <dbReference type="SAM" id="MobiDB-lite"/>
    </source>
</evidence>
<name>A0AAD9G930_BABDI</name>
<evidence type="ECO:0000259" key="3">
    <source>
        <dbReference type="PROSITE" id="PS50089"/>
    </source>
</evidence>
<dbReference type="EMBL" id="JAHBMH010000067">
    <property type="protein sequence ID" value="KAK1934082.1"/>
    <property type="molecule type" value="Genomic_DNA"/>
</dbReference>
<evidence type="ECO:0000313" key="5">
    <source>
        <dbReference type="Proteomes" id="UP001195914"/>
    </source>
</evidence>
<feature type="domain" description="RING-type" evidence="3">
    <location>
        <begin position="39"/>
        <end position="85"/>
    </location>
</feature>
<gene>
    <name evidence="4" type="ORF">X943_003632</name>
</gene>
<proteinExistence type="predicted"/>
<comment type="caution">
    <text evidence="4">The sequence shown here is derived from an EMBL/GenBank/DDBJ whole genome shotgun (WGS) entry which is preliminary data.</text>
</comment>
<keyword evidence="1" id="KW-0479">Metal-binding</keyword>
<dbReference type="PROSITE" id="PS50089">
    <property type="entry name" value="ZF_RING_2"/>
    <property type="match status" value="1"/>
</dbReference>
<dbReference type="InterPro" id="IPR013083">
    <property type="entry name" value="Znf_RING/FYVE/PHD"/>
</dbReference>
<sequence length="225" mass="25200">MVGATTSKATRRSKRPRGRNAPDEDATQATVKDSSVQSCDCCLLPIKHNQSGNQGIARIETCIHRFHFACIKKWSELETTCPQCKAVFTTIERFCPKTNKVIEAVKCSSLFLWDHPDGEAGHDHSPPELQEETTHAAEGVSQSSQGDALKLLSPDQLETLHASKSWFRYSPCESCPHLKRMALNDVCYAPPPTVTYEAKPLPIEIKRNTEFKLKPVYQEDFIAKL</sequence>
<evidence type="ECO:0000256" key="1">
    <source>
        <dbReference type="PROSITE-ProRule" id="PRU00175"/>
    </source>
</evidence>
<keyword evidence="5" id="KW-1185">Reference proteome</keyword>
<dbReference type="Gene3D" id="3.30.40.10">
    <property type="entry name" value="Zinc/RING finger domain, C3HC4 (zinc finger)"/>
    <property type="match status" value="1"/>
</dbReference>
<protein>
    <recommendedName>
        <fullName evidence="3">RING-type domain-containing protein</fullName>
    </recommendedName>
</protein>
<accession>A0AAD9G930</accession>
<dbReference type="InterPro" id="IPR001841">
    <property type="entry name" value="Znf_RING"/>
</dbReference>
<keyword evidence="1" id="KW-0863">Zinc-finger</keyword>
<dbReference type="SUPFAM" id="SSF57850">
    <property type="entry name" value="RING/U-box"/>
    <property type="match status" value="1"/>
</dbReference>
<dbReference type="Proteomes" id="UP001195914">
    <property type="component" value="Unassembled WGS sequence"/>
</dbReference>
<feature type="compositionally biased region" description="Basic residues" evidence="2">
    <location>
        <begin position="9"/>
        <end position="18"/>
    </location>
</feature>
<reference evidence="4" key="1">
    <citation type="journal article" date="2014" name="Nucleic Acids Res.">
        <title>The evolutionary dynamics of variant antigen genes in Babesia reveal a history of genomic innovation underlying host-parasite interaction.</title>
        <authorList>
            <person name="Jackson A.P."/>
            <person name="Otto T.D."/>
            <person name="Darby A."/>
            <person name="Ramaprasad A."/>
            <person name="Xia D."/>
            <person name="Echaide I.E."/>
            <person name="Farber M."/>
            <person name="Gahlot S."/>
            <person name="Gamble J."/>
            <person name="Gupta D."/>
            <person name="Gupta Y."/>
            <person name="Jackson L."/>
            <person name="Malandrin L."/>
            <person name="Malas T.B."/>
            <person name="Moussa E."/>
            <person name="Nair M."/>
            <person name="Reid A.J."/>
            <person name="Sanders M."/>
            <person name="Sharma J."/>
            <person name="Tracey A."/>
            <person name="Quail M.A."/>
            <person name="Weir W."/>
            <person name="Wastling J.M."/>
            <person name="Hall N."/>
            <person name="Willadsen P."/>
            <person name="Lingelbach K."/>
            <person name="Shiels B."/>
            <person name="Tait A."/>
            <person name="Berriman M."/>
            <person name="Allred D.R."/>
            <person name="Pain A."/>
        </authorList>
    </citation>
    <scope>NUCLEOTIDE SEQUENCE</scope>
    <source>
        <strain evidence="4">1802A</strain>
    </source>
</reference>
<feature type="region of interest" description="Disordered" evidence="2">
    <location>
        <begin position="1"/>
        <end position="29"/>
    </location>
</feature>
<reference evidence="4" key="2">
    <citation type="submission" date="2021-05" db="EMBL/GenBank/DDBJ databases">
        <authorList>
            <person name="Pain A."/>
        </authorList>
    </citation>
    <scope>NUCLEOTIDE SEQUENCE</scope>
    <source>
        <strain evidence="4">1802A</strain>
    </source>
</reference>
<keyword evidence="1" id="KW-0862">Zinc</keyword>
<organism evidence="4 5">
    <name type="scientific">Babesia divergens</name>
    <dbReference type="NCBI Taxonomy" id="32595"/>
    <lineage>
        <taxon>Eukaryota</taxon>
        <taxon>Sar</taxon>
        <taxon>Alveolata</taxon>
        <taxon>Apicomplexa</taxon>
        <taxon>Aconoidasida</taxon>
        <taxon>Piroplasmida</taxon>
        <taxon>Babesiidae</taxon>
        <taxon>Babesia</taxon>
    </lineage>
</organism>